<proteinExistence type="predicted"/>
<dbReference type="AlphaFoldDB" id="A0A421FUY1"/>
<comment type="caution">
    <text evidence="1">The sequence shown here is derived from an EMBL/GenBank/DDBJ whole genome shotgun (WGS) entry which is preliminary data.</text>
</comment>
<sequence length="203" mass="23686">MLRKMVDLQIEEARNLRRILKRRTKIQVMEKQLGERSQQTPVLPKAMPATFQDNSHIFGQILRDVEQTYADVDTLIKEMDIYSIPCPGRNRRATNSTVNGMCLELKERFMVPFSIEMTAKAFWEMQCVDDYRVDIQCQVQNSEQGVDTAVVDFNATYSVSDFIWRSKVRKVVRKYVKNNATMLIYRTFVDPKRSGMNEPIGVF</sequence>
<evidence type="ECO:0000313" key="2">
    <source>
        <dbReference type="Proteomes" id="UP000284657"/>
    </source>
</evidence>
<dbReference type="Proteomes" id="UP000284657">
    <property type="component" value="Unassembled WGS sequence"/>
</dbReference>
<dbReference type="EMBL" id="MBAD02001740">
    <property type="protein sequence ID" value="RLN52156.1"/>
    <property type="molecule type" value="Genomic_DNA"/>
</dbReference>
<protein>
    <recommendedName>
        <fullName evidence="3">START domain-containing protein</fullName>
    </recommendedName>
</protein>
<evidence type="ECO:0000313" key="1">
    <source>
        <dbReference type="EMBL" id="RLN52156.1"/>
    </source>
</evidence>
<name>A0A421FUY1_9STRA</name>
<accession>A0A421FUY1</accession>
<reference evidence="1 2" key="1">
    <citation type="submission" date="2018-07" db="EMBL/GenBank/DDBJ databases">
        <title>Genome sequencing of oomycete isolates from Chile give support for New Zealand origin for Phytophthora kernoviae and make available the first Nothophytophthora sp. genome.</title>
        <authorList>
            <person name="Studholme D.J."/>
            <person name="Sanfuentes E."/>
            <person name="Panda P."/>
            <person name="Hill R."/>
            <person name="Sambles C."/>
            <person name="Grant M."/>
            <person name="Williams N.M."/>
            <person name="Mcdougal R.L."/>
        </authorList>
    </citation>
    <scope>NUCLEOTIDE SEQUENCE [LARGE SCALE GENOMIC DNA]</scope>
    <source>
        <strain evidence="1">Chile7</strain>
    </source>
</reference>
<evidence type="ECO:0008006" key="3">
    <source>
        <dbReference type="Google" id="ProtNLM"/>
    </source>
</evidence>
<gene>
    <name evidence="1" type="ORF">BBJ29_009986</name>
</gene>
<organism evidence="1 2">
    <name type="scientific">Phytophthora kernoviae</name>
    <dbReference type="NCBI Taxonomy" id="325452"/>
    <lineage>
        <taxon>Eukaryota</taxon>
        <taxon>Sar</taxon>
        <taxon>Stramenopiles</taxon>
        <taxon>Oomycota</taxon>
        <taxon>Peronosporomycetes</taxon>
        <taxon>Peronosporales</taxon>
        <taxon>Peronosporaceae</taxon>
        <taxon>Phytophthora</taxon>
    </lineage>
</organism>